<gene>
    <name evidence="1" type="ORF">ACFQ07_07380</name>
</gene>
<accession>A0ABW3CE12</accession>
<proteinExistence type="predicted"/>
<evidence type="ECO:0000313" key="2">
    <source>
        <dbReference type="Proteomes" id="UP001597083"/>
    </source>
</evidence>
<sequence>FDGTTAGDEVSGGTAGLDWRNVRGAFMVNNELFYGAADGSFNRRGFDGTSLGTPTAIDTADQLVNMATWHSQVDDITGMFFANGRIYYTRGQSALYYRTFTPESNVVGAQEYTAVANLPGMSWASVGGMFVNGEHLYYVDNTNGALNRVAFSATGVPSGNSTQVSTADWRGRALFLYAGAPNQKPT</sequence>
<dbReference type="EMBL" id="JBHTIR010001006">
    <property type="protein sequence ID" value="MFD0852037.1"/>
    <property type="molecule type" value="Genomic_DNA"/>
</dbReference>
<name>A0ABW3CE12_9ACTN</name>
<reference evidence="2" key="1">
    <citation type="journal article" date="2019" name="Int. J. Syst. Evol. Microbiol.">
        <title>The Global Catalogue of Microorganisms (GCM) 10K type strain sequencing project: providing services to taxonomists for standard genome sequencing and annotation.</title>
        <authorList>
            <consortium name="The Broad Institute Genomics Platform"/>
            <consortium name="The Broad Institute Genome Sequencing Center for Infectious Disease"/>
            <person name="Wu L."/>
            <person name="Ma J."/>
        </authorList>
    </citation>
    <scope>NUCLEOTIDE SEQUENCE [LARGE SCALE GENOMIC DNA]</scope>
    <source>
        <strain evidence="2">JCM 31696</strain>
    </source>
</reference>
<feature type="non-terminal residue" evidence="1">
    <location>
        <position position="186"/>
    </location>
</feature>
<dbReference type="Proteomes" id="UP001597083">
    <property type="component" value="Unassembled WGS sequence"/>
</dbReference>
<protein>
    <submittedName>
        <fullName evidence="1">PKD domain containing protein</fullName>
    </submittedName>
</protein>
<feature type="non-terminal residue" evidence="1">
    <location>
        <position position="1"/>
    </location>
</feature>
<keyword evidence="2" id="KW-1185">Reference proteome</keyword>
<evidence type="ECO:0000313" key="1">
    <source>
        <dbReference type="EMBL" id="MFD0852037.1"/>
    </source>
</evidence>
<comment type="caution">
    <text evidence="1">The sequence shown here is derived from an EMBL/GenBank/DDBJ whole genome shotgun (WGS) entry which is preliminary data.</text>
</comment>
<organism evidence="1 2">
    <name type="scientific">Actinomadura adrarensis</name>
    <dbReference type="NCBI Taxonomy" id="1819600"/>
    <lineage>
        <taxon>Bacteria</taxon>
        <taxon>Bacillati</taxon>
        <taxon>Actinomycetota</taxon>
        <taxon>Actinomycetes</taxon>
        <taxon>Streptosporangiales</taxon>
        <taxon>Thermomonosporaceae</taxon>
        <taxon>Actinomadura</taxon>
    </lineage>
</organism>